<reference evidence="3" key="1">
    <citation type="submission" date="2023-07" db="EMBL/GenBank/DDBJ databases">
        <title>Sequencing the genomes of 1000 actinobacteria strains.</title>
        <authorList>
            <person name="Klenk H.-P."/>
        </authorList>
    </citation>
    <scope>NUCLEOTIDE SEQUENCE</scope>
    <source>
        <strain evidence="3">DSM 107476</strain>
    </source>
</reference>
<comment type="caution">
    <text evidence="3">The sequence shown here is derived from an EMBL/GenBank/DDBJ whole genome shotgun (WGS) entry which is preliminary data.</text>
</comment>
<feature type="region of interest" description="Disordered" evidence="1">
    <location>
        <begin position="326"/>
        <end position="409"/>
    </location>
</feature>
<dbReference type="Proteomes" id="UP001180840">
    <property type="component" value="Unassembled WGS sequence"/>
</dbReference>
<sequence length="409" mass="43759">MRELSVDVESSTAESLFLRDQDGHEYRLPVTDGLRALIARGVDSAGADPVESAAVAPAADDAPFTDRTVDETVSLTPVSVLTPVPDVPETPETPGPSEESGEPEQAAPAAADSGAEAEGASGGSSPTRPRWGAASGGQERERGLPKPDPLFSNPLTMRPRDIQERIRAGASTQELADEMQVAFSRVEPYAHPVMLERERMATIAKQAHPVREDGPAKLTLWEVLAAAFGTRGHSLADATWDSYKEPGNAWVVRISWRAGLSDNYAEWVLRNHHSSSPTAEARDAVAADLTDPNFMQPVRALSPISRGERYDSGEDHDLEVVVGDAASFNDEDEAPRTGNNDADGQGAGELEAVPDSAAADSATEVTGDGEPREEPAGQTQPAKRRRKSVTPHWEDVLLGVRSNTKRPRS</sequence>
<organism evidence="3 4">
    <name type="scientific">Corynebacterium guangdongense</name>
    <dbReference type="NCBI Taxonomy" id="1783348"/>
    <lineage>
        <taxon>Bacteria</taxon>
        <taxon>Bacillati</taxon>
        <taxon>Actinomycetota</taxon>
        <taxon>Actinomycetes</taxon>
        <taxon>Mycobacteriales</taxon>
        <taxon>Corynebacteriaceae</taxon>
        <taxon>Corynebacterium</taxon>
    </lineage>
</organism>
<keyword evidence="4" id="KW-1185">Reference proteome</keyword>
<gene>
    <name evidence="3" type="ORF">J2S39_000465</name>
</gene>
<accession>A0ABU1ZV31</accession>
<feature type="domain" description="DUF3071" evidence="2">
    <location>
        <begin position="1"/>
        <end position="268"/>
    </location>
</feature>
<dbReference type="NCBIfam" id="NF040712">
    <property type="entry name" value="SepH"/>
    <property type="match status" value="1"/>
</dbReference>
<dbReference type="EMBL" id="JAVDXZ010000001">
    <property type="protein sequence ID" value="MDR7328789.1"/>
    <property type="molecule type" value="Genomic_DNA"/>
</dbReference>
<feature type="compositionally biased region" description="Pro residues" evidence="1">
    <location>
        <begin position="85"/>
        <end position="94"/>
    </location>
</feature>
<protein>
    <recommendedName>
        <fullName evidence="2">DUF3071 domain-containing protein</fullName>
    </recommendedName>
</protein>
<name>A0ABU1ZV31_9CORY</name>
<proteinExistence type="predicted"/>
<evidence type="ECO:0000259" key="2">
    <source>
        <dbReference type="Pfam" id="PF11268"/>
    </source>
</evidence>
<feature type="region of interest" description="Disordered" evidence="1">
    <location>
        <begin position="74"/>
        <end position="157"/>
    </location>
</feature>
<evidence type="ECO:0000313" key="3">
    <source>
        <dbReference type="EMBL" id="MDR7328789.1"/>
    </source>
</evidence>
<evidence type="ECO:0000313" key="4">
    <source>
        <dbReference type="Proteomes" id="UP001180840"/>
    </source>
</evidence>
<feature type="compositionally biased region" description="Low complexity" evidence="1">
    <location>
        <begin position="95"/>
        <end position="127"/>
    </location>
</feature>
<dbReference type="Pfam" id="PF11268">
    <property type="entry name" value="DUF3071"/>
    <property type="match status" value="1"/>
</dbReference>
<dbReference type="InterPro" id="IPR021421">
    <property type="entry name" value="DUF3071"/>
</dbReference>
<evidence type="ECO:0000256" key="1">
    <source>
        <dbReference type="SAM" id="MobiDB-lite"/>
    </source>
</evidence>
<dbReference type="RefSeq" id="WP_290197784.1">
    <property type="nucleotide sequence ID" value="NZ_CP047654.1"/>
</dbReference>
<dbReference type="InterPro" id="IPR047682">
    <property type="entry name" value="SepH-like"/>
</dbReference>